<dbReference type="AlphaFoldDB" id="A0A512HRZ6"/>
<name>A0A512HRZ6_9ACTN</name>
<dbReference type="PROSITE" id="PS50846">
    <property type="entry name" value="HMA_2"/>
    <property type="match status" value="1"/>
</dbReference>
<proteinExistence type="predicted"/>
<keyword evidence="4" id="KW-1185">Reference proteome</keyword>
<organism evidence="3 4">
    <name type="scientific">Aeromicrobium flavum</name>
    <dbReference type="NCBI Taxonomy" id="416568"/>
    <lineage>
        <taxon>Bacteria</taxon>
        <taxon>Bacillati</taxon>
        <taxon>Actinomycetota</taxon>
        <taxon>Actinomycetes</taxon>
        <taxon>Propionibacteriales</taxon>
        <taxon>Nocardioidaceae</taxon>
        <taxon>Aeromicrobium</taxon>
    </lineage>
</organism>
<keyword evidence="1" id="KW-0479">Metal-binding</keyword>
<comment type="caution">
    <text evidence="3">The sequence shown here is derived from an EMBL/GenBank/DDBJ whole genome shotgun (WGS) entry which is preliminary data.</text>
</comment>
<dbReference type="InterPro" id="IPR036163">
    <property type="entry name" value="HMA_dom_sf"/>
</dbReference>
<dbReference type="InterPro" id="IPR006121">
    <property type="entry name" value="HMA_dom"/>
</dbReference>
<accession>A0A512HRZ6</accession>
<sequence>MSVSDDSRNLQLLDSSAGDGGCGCGGCGCGSNTQSESSTDTTTEAITIAATKESDMTTNTYAVTGMTCGHCASAVTGELKSLDGVSDVSVDLVAGGTSTVTVASAEPLDQTQVAAALDEAGDYQLA</sequence>
<gene>
    <name evidence="3" type="ORF">AFL01nite_05560</name>
</gene>
<evidence type="ECO:0000256" key="1">
    <source>
        <dbReference type="ARBA" id="ARBA00022723"/>
    </source>
</evidence>
<dbReference type="InterPro" id="IPR017969">
    <property type="entry name" value="Heavy-metal-associated_CS"/>
</dbReference>
<dbReference type="Gene3D" id="3.30.70.100">
    <property type="match status" value="1"/>
</dbReference>
<evidence type="ECO:0000313" key="4">
    <source>
        <dbReference type="Proteomes" id="UP000321769"/>
    </source>
</evidence>
<feature type="domain" description="HMA" evidence="2">
    <location>
        <begin position="57"/>
        <end position="126"/>
    </location>
</feature>
<protein>
    <recommendedName>
        <fullName evidence="2">HMA domain-containing protein</fullName>
    </recommendedName>
</protein>
<evidence type="ECO:0000259" key="2">
    <source>
        <dbReference type="PROSITE" id="PS50846"/>
    </source>
</evidence>
<dbReference type="EMBL" id="BJZQ01000001">
    <property type="protein sequence ID" value="GEO88229.1"/>
    <property type="molecule type" value="Genomic_DNA"/>
</dbReference>
<dbReference type="RefSeq" id="WP_281285718.1">
    <property type="nucleotide sequence ID" value="NZ_BAAAYQ010000001.1"/>
</dbReference>
<dbReference type="GO" id="GO:0046872">
    <property type="term" value="F:metal ion binding"/>
    <property type="evidence" value="ECO:0007669"/>
    <property type="project" value="UniProtKB-KW"/>
</dbReference>
<evidence type="ECO:0000313" key="3">
    <source>
        <dbReference type="EMBL" id="GEO88229.1"/>
    </source>
</evidence>
<dbReference type="Proteomes" id="UP000321769">
    <property type="component" value="Unassembled WGS sequence"/>
</dbReference>
<dbReference type="SUPFAM" id="SSF55008">
    <property type="entry name" value="HMA, heavy metal-associated domain"/>
    <property type="match status" value="1"/>
</dbReference>
<reference evidence="3 4" key="1">
    <citation type="submission" date="2019-07" db="EMBL/GenBank/DDBJ databases">
        <title>Whole genome shotgun sequence of Aeromicrobium flavum NBRC 107625.</title>
        <authorList>
            <person name="Hosoyama A."/>
            <person name="Uohara A."/>
            <person name="Ohji S."/>
            <person name="Ichikawa N."/>
        </authorList>
    </citation>
    <scope>NUCLEOTIDE SEQUENCE [LARGE SCALE GENOMIC DNA]</scope>
    <source>
        <strain evidence="3 4">NBRC 107625</strain>
    </source>
</reference>
<dbReference type="Pfam" id="PF00403">
    <property type="entry name" value="HMA"/>
    <property type="match status" value="1"/>
</dbReference>
<dbReference type="CDD" id="cd00371">
    <property type="entry name" value="HMA"/>
    <property type="match status" value="1"/>
</dbReference>
<dbReference type="PROSITE" id="PS01047">
    <property type="entry name" value="HMA_1"/>
    <property type="match status" value="1"/>
</dbReference>